<dbReference type="NCBIfam" id="TIGR03716">
    <property type="entry name" value="R_switched_YkoY"/>
    <property type="match status" value="1"/>
</dbReference>
<feature type="transmembrane region" description="Helical" evidence="6">
    <location>
        <begin position="92"/>
        <end position="111"/>
    </location>
</feature>
<dbReference type="OrthoDB" id="9806211at2"/>
<keyword evidence="8" id="KW-1185">Reference proteome</keyword>
<evidence type="ECO:0000256" key="2">
    <source>
        <dbReference type="ARBA" id="ARBA00007511"/>
    </source>
</evidence>
<comment type="similarity">
    <text evidence="2">Belongs to the TerC family.</text>
</comment>
<keyword evidence="5 6" id="KW-0472">Membrane</keyword>
<dbReference type="InterPro" id="IPR005496">
    <property type="entry name" value="Integral_membrane_TerC"/>
</dbReference>
<dbReference type="EMBL" id="CP042593">
    <property type="protein sequence ID" value="QED48163.1"/>
    <property type="molecule type" value="Genomic_DNA"/>
</dbReference>
<proteinExistence type="inferred from homology"/>
<evidence type="ECO:0000256" key="6">
    <source>
        <dbReference type="SAM" id="Phobius"/>
    </source>
</evidence>
<feature type="transmembrane region" description="Helical" evidence="6">
    <location>
        <begin position="30"/>
        <end position="54"/>
    </location>
</feature>
<evidence type="ECO:0000256" key="3">
    <source>
        <dbReference type="ARBA" id="ARBA00022692"/>
    </source>
</evidence>
<dbReference type="GO" id="GO:0016020">
    <property type="term" value="C:membrane"/>
    <property type="evidence" value="ECO:0007669"/>
    <property type="project" value="UniProtKB-SubCell"/>
</dbReference>
<evidence type="ECO:0000256" key="1">
    <source>
        <dbReference type="ARBA" id="ARBA00004141"/>
    </source>
</evidence>
<keyword evidence="4 6" id="KW-1133">Transmembrane helix</keyword>
<sequence length="257" mass="29217">MEVLNHLLDTYASFFDWDMWVKVLSDPVSWGYIGTLVILEGLLSADNALVLAVMVKHLPKKQQKKALTYGLFGAYFFRFIFIGLGMLLIKFWWIKVLGAAYLAWIVIKHFWVGDSDEETNGLKKDSWLVRTFGLFWATVISVEIMDLAFSVDSILAAFAVSEEVWILLIGGMLGILMMRTVAKVFLVLIEKVPELENTAFILIAIIAGKMFASVFGYELDHLVFFGILIMAFLLTFVIHYINKRKNAEDDIAVINKK</sequence>
<feature type="transmembrane region" description="Helical" evidence="6">
    <location>
        <begin position="164"/>
        <end position="186"/>
    </location>
</feature>
<protein>
    <submittedName>
        <fullName evidence="7">TerC family protein</fullName>
    </submittedName>
</protein>
<dbReference type="PANTHER" id="PTHR30238:SF6">
    <property type="entry name" value="TERC-LIKE PROTEIN"/>
    <property type="match status" value="1"/>
</dbReference>
<evidence type="ECO:0000256" key="4">
    <source>
        <dbReference type="ARBA" id="ARBA00022989"/>
    </source>
</evidence>
<feature type="transmembrane region" description="Helical" evidence="6">
    <location>
        <begin position="132"/>
        <end position="158"/>
    </location>
</feature>
<feature type="transmembrane region" description="Helical" evidence="6">
    <location>
        <begin position="66"/>
        <end position="86"/>
    </location>
</feature>
<evidence type="ECO:0000313" key="7">
    <source>
        <dbReference type="EMBL" id="QED48163.1"/>
    </source>
</evidence>
<dbReference type="InterPro" id="IPR022493">
    <property type="entry name" value="CHP03716_TM_YkoY"/>
</dbReference>
<dbReference type="STRING" id="1742359.GCA_001439625_01764"/>
<dbReference type="KEGG" id="bda:FSZ17_13475"/>
<feature type="transmembrane region" description="Helical" evidence="6">
    <location>
        <begin position="223"/>
        <end position="241"/>
    </location>
</feature>
<dbReference type="AlphaFoldDB" id="A0A5B8Z7H0"/>
<keyword evidence="3 6" id="KW-0812">Transmembrane</keyword>
<reference evidence="8" key="1">
    <citation type="submission" date="2019-08" db="EMBL/GenBank/DDBJ databases">
        <authorList>
            <person name="Zheng X."/>
        </authorList>
    </citation>
    <scope>NUCLEOTIDE SEQUENCE [LARGE SCALE GENOMIC DNA]</scope>
    <source>
        <strain evidence="8">FJAT-25496</strain>
    </source>
</reference>
<evidence type="ECO:0000313" key="8">
    <source>
        <dbReference type="Proteomes" id="UP000321555"/>
    </source>
</evidence>
<gene>
    <name evidence="7" type="ORF">FSZ17_13475</name>
</gene>
<dbReference type="Proteomes" id="UP000321555">
    <property type="component" value="Chromosome"/>
</dbReference>
<feature type="transmembrane region" description="Helical" evidence="6">
    <location>
        <begin position="198"/>
        <end position="217"/>
    </location>
</feature>
<organism evidence="7 8">
    <name type="scientific">Cytobacillus dafuensis</name>
    <name type="common">Bacillus dafuensis</name>
    <dbReference type="NCBI Taxonomy" id="1742359"/>
    <lineage>
        <taxon>Bacteria</taxon>
        <taxon>Bacillati</taxon>
        <taxon>Bacillota</taxon>
        <taxon>Bacilli</taxon>
        <taxon>Bacillales</taxon>
        <taxon>Bacillaceae</taxon>
        <taxon>Cytobacillus</taxon>
    </lineage>
</organism>
<accession>A0A5B8Z7H0</accession>
<dbReference type="PANTHER" id="PTHR30238">
    <property type="entry name" value="MEMBRANE BOUND PREDICTED REDOX MODULATOR"/>
    <property type="match status" value="1"/>
</dbReference>
<name>A0A5B8Z7H0_CYTDA</name>
<evidence type="ECO:0000256" key="5">
    <source>
        <dbReference type="ARBA" id="ARBA00023136"/>
    </source>
</evidence>
<comment type="subcellular location">
    <subcellularLocation>
        <location evidence="1">Membrane</location>
        <topology evidence="1">Multi-pass membrane protein</topology>
    </subcellularLocation>
</comment>
<dbReference type="Pfam" id="PF03741">
    <property type="entry name" value="TerC"/>
    <property type="match status" value="1"/>
</dbReference>